<proteinExistence type="predicted"/>
<sequence length="61" mass="6762">MAVHPISLKLIFSVIPLSLEDEGPDVQYCGVWKLTGSQAFNTMNLRLWKSITALSNVCLVL</sequence>
<protein>
    <submittedName>
        <fullName evidence="1">Uncharacterized protein</fullName>
    </submittedName>
</protein>
<dbReference type="AlphaFoldDB" id="G8C2P3"/>
<gene>
    <name evidence="1" type="ORF">MHM_00730</name>
</gene>
<dbReference type="HOGENOM" id="CLU_2913857_0_0_14"/>
<dbReference type="RefSeq" id="WP_015511456.1">
    <property type="nucleotide sequence ID" value="NC_021007.1"/>
</dbReference>
<dbReference type="PATRIC" id="fig|1116213.3.peg.75"/>
<reference evidence="1" key="2">
    <citation type="submission" date="2011-11" db="EMBL/GenBank/DDBJ databases">
        <authorList>
            <person name="Barker E."/>
        </authorList>
    </citation>
    <scope>NUCLEOTIDE SEQUENCE</scope>
    <source>
        <strain evidence="1">Birmingham 1</strain>
    </source>
</reference>
<organism evidence="1">
    <name type="scientific">Candidatus Mycoplasma haematominutum 'Birmingham 1'</name>
    <dbReference type="NCBI Taxonomy" id="1116213"/>
    <lineage>
        <taxon>Bacteria</taxon>
        <taxon>Bacillati</taxon>
        <taxon>Mycoplasmatota</taxon>
        <taxon>Mollicutes</taxon>
        <taxon>Mycoplasmataceae</taxon>
        <taxon>Mycoplasma</taxon>
    </lineage>
</organism>
<evidence type="ECO:0000313" key="1">
    <source>
        <dbReference type="EMBL" id="CCE66591.1"/>
    </source>
</evidence>
<dbReference type="EMBL" id="HE613254">
    <property type="protein sequence ID" value="CCE66591.1"/>
    <property type="molecule type" value="Genomic_DNA"/>
</dbReference>
<reference evidence="1" key="1">
    <citation type="submission" date="2011-11" db="EMBL/GenBank/DDBJ databases">
        <title>Complete genome sequence of Candidatus Mycoplasma haemominutum.</title>
        <authorList>
            <person name="Barker E.N."/>
            <person name="Darby A.C."/>
            <person name="Helps C.R."/>
            <person name="Peters I.R."/>
            <person name="Hughes M.A."/>
            <person name="Radford A.D."/>
            <person name="Novacco M."/>
            <person name="Boretti F."/>
            <person name="Hofmann-Lehmann R."/>
            <person name="Tasker S."/>
        </authorList>
    </citation>
    <scope>NUCLEOTIDE SEQUENCE</scope>
    <source>
        <strain evidence="1">Birmingham 1</strain>
    </source>
</reference>
<name>G8C2P3_9MOLU</name>
<accession>G8C2P3</accession>
<dbReference type="KEGG" id="mhb:MHM_00730"/>